<sequence>MKYLLPLLLLFVLTACQDDDDPVSATEEVELSLDFRADYAGQPLAIQSGTYTYPTGARLKVLLFQYYISDLELLPVGGGEAVRLTDIDLIRWMSASEPATTTRSYRVPAGEYRGLRFGLGVKPELNARNPSEFAADYVLNEAEFWGPTTRYVFAKIEANADLENDNTFDTGLSYHLGTDALYTTVTFDQTFRVAEGSSPAITVAADVLRALSASGQTFDISNPDQRNVHGGNQEVGRDIWERLAGQFRLEIRE</sequence>
<reference evidence="2 3" key="1">
    <citation type="submission" date="2020-08" db="EMBL/GenBank/DDBJ databases">
        <title>Genomic Encyclopedia of Type Strains, Phase IV (KMG-IV): sequencing the most valuable type-strain genomes for metagenomic binning, comparative biology and taxonomic classification.</title>
        <authorList>
            <person name="Goeker M."/>
        </authorList>
    </citation>
    <scope>NUCLEOTIDE SEQUENCE [LARGE SCALE GENOMIC DNA]</scope>
    <source>
        <strain evidence="2 3">DSM 105137</strain>
    </source>
</reference>
<dbReference type="RefSeq" id="WP_183495159.1">
    <property type="nucleotide sequence ID" value="NZ_JACIFF010000003.1"/>
</dbReference>
<dbReference type="EMBL" id="JACIFF010000003">
    <property type="protein sequence ID" value="MBB4078904.1"/>
    <property type="molecule type" value="Genomic_DNA"/>
</dbReference>
<dbReference type="InterPro" id="IPR046863">
    <property type="entry name" value="MbnP-like_dom"/>
</dbReference>
<evidence type="ECO:0000313" key="2">
    <source>
        <dbReference type="EMBL" id="MBB4078904.1"/>
    </source>
</evidence>
<proteinExistence type="predicted"/>
<dbReference type="AlphaFoldDB" id="A0A840E062"/>
<gene>
    <name evidence="2" type="ORF">GGR28_001521</name>
</gene>
<name>A0A840E062_9BACT</name>
<comment type="caution">
    <text evidence="2">The sequence shown here is derived from an EMBL/GenBank/DDBJ whole genome shotgun (WGS) entry which is preliminary data.</text>
</comment>
<protein>
    <recommendedName>
        <fullName evidence="1">Copper-binding protein MbnP-like domain-containing protein</fullName>
    </recommendedName>
</protein>
<dbReference type="Pfam" id="PF20243">
    <property type="entry name" value="MbnP"/>
    <property type="match status" value="1"/>
</dbReference>
<evidence type="ECO:0000313" key="3">
    <source>
        <dbReference type="Proteomes" id="UP000576209"/>
    </source>
</evidence>
<dbReference type="PROSITE" id="PS51257">
    <property type="entry name" value="PROKAR_LIPOPROTEIN"/>
    <property type="match status" value="1"/>
</dbReference>
<keyword evidence="3" id="KW-1185">Reference proteome</keyword>
<evidence type="ECO:0000259" key="1">
    <source>
        <dbReference type="Pfam" id="PF20243"/>
    </source>
</evidence>
<dbReference type="Proteomes" id="UP000576209">
    <property type="component" value="Unassembled WGS sequence"/>
</dbReference>
<feature type="domain" description="Copper-binding protein MbnP-like" evidence="1">
    <location>
        <begin position="30"/>
        <end position="219"/>
    </location>
</feature>
<organism evidence="2 3">
    <name type="scientific">Neolewinella aquimaris</name>
    <dbReference type="NCBI Taxonomy" id="1835722"/>
    <lineage>
        <taxon>Bacteria</taxon>
        <taxon>Pseudomonadati</taxon>
        <taxon>Bacteroidota</taxon>
        <taxon>Saprospiria</taxon>
        <taxon>Saprospirales</taxon>
        <taxon>Lewinellaceae</taxon>
        <taxon>Neolewinella</taxon>
    </lineage>
</organism>
<accession>A0A840E062</accession>